<comment type="caution">
    <text evidence="10">The sequence shown here is derived from an EMBL/GenBank/DDBJ whole genome shotgun (WGS) entry which is preliminary data.</text>
</comment>
<evidence type="ECO:0000256" key="7">
    <source>
        <dbReference type="ARBA" id="ARBA00023170"/>
    </source>
</evidence>
<dbReference type="PANTHER" id="PTHR21137:SF42">
    <property type="entry name" value="ODORANT RECEPTOR 83A"/>
    <property type="match status" value="1"/>
</dbReference>
<sequence length="378" mass="43566">MGTYSISTPIEFGLRLIGLWPSYTYAMIHRVVWMLNMIFVLYFEYVYVMRHIRTDELPDLMDSLTITLSNSLLFFKLIILWSNDRVFGNILTMITEDWNNRETKNREILTGKVILSQRFATYAIFLYSTTVILFSTSVIFAPERVPVLKMELPFDATRSPLYEFISILQFFYELIFASTSGLLNGLIVTLMLHVGGQAEIMCRKLEDIKFEMKSRSCKDTLSSLIDDHERIIVFSTNIENLFSYIALLQFLTNTLAICFSGFAIITSFDSDQGSVILAKTLPYYTVVNLEAFVLCFAGEYLTSKGQAIGEAAYTSTWYELKPNESRYFLLLILRSQRRLTITVGKFMDLSLEGFASVRVFGKKEIDKNERKSAFTYHD</sequence>
<dbReference type="GO" id="GO:0005549">
    <property type="term" value="F:odorant binding"/>
    <property type="evidence" value="ECO:0007669"/>
    <property type="project" value="InterPro"/>
</dbReference>
<feature type="transmembrane region" description="Helical" evidence="9">
    <location>
        <begin position="241"/>
        <end position="265"/>
    </location>
</feature>
<evidence type="ECO:0000313" key="11">
    <source>
        <dbReference type="Proteomes" id="UP001258017"/>
    </source>
</evidence>
<evidence type="ECO:0000313" key="10">
    <source>
        <dbReference type="EMBL" id="KAK2587305.1"/>
    </source>
</evidence>
<evidence type="ECO:0000256" key="2">
    <source>
        <dbReference type="ARBA" id="ARBA00022606"/>
    </source>
</evidence>
<keyword evidence="4 9" id="KW-0552">Olfaction</keyword>
<proteinExistence type="inferred from homology"/>
<dbReference type="GO" id="GO:0005886">
    <property type="term" value="C:plasma membrane"/>
    <property type="evidence" value="ECO:0007669"/>
    <property type="project" value="UniProtKB-SubCell"/>
</dbReference>
<reference evidence="10" key="1">
    <citation type="submission" date="2021-08" db="EMBL/GenBank/DDBJ databases">
        <authorList>
            <person name="Misof B."/>
            <person name="Oliver O."/>
            <person name="Podsiadlowski L."/>
            <person name="Donath A."/>
            <person name="Peters R."/>
            <person name="Mayer C."/>
            <person name="Rust J."/>
            <person name="Gunkel S."/>
            <person name="Lesny P."/>
            <person name="Martin S."/>
            <person name="Oeyen J.P."/>
            <person name="Petersen M."/>
            <person name="Panagiotis P."/>
            <person name="Wilbrandt J."/>
            <person name="Tanja T."/>
        </authorList>
    </citation>
    <scope>NUCLEOTIDE SEQUENCE</scope>
    <source>
        <strain evidence="10">GBR_01_08_01A</strain>
        <tissue evidence="10">Thorax + abdomen</tissue>
    </source>
</reference>
<evidence type="ECO:0000256" key="8">
    <source>
        <dbReference type="ARBA" id="ARBA00023224"/>
    </source>
</evidence>
<keyword evidence="7 9" id="KW-0675">Receptor</keyword>
<dbReference type="PANTHER" id="PTHR21137">
    <property type="entry name" value="ODORANT RECEPTOR"/>
    <property type="match status" value="1"/>
</dbReference>
<comment type="caution">
    <text evidence="9">Lacks conserved residue(s) required for the propagation of feature annotation.</text>
</comment>
<dbReference type="GO" id="GO:0004984">
    <property type="term" value="F:olfactory receptor activity"/>
    <property type="evidence" value="ECO:0007669"/>
    <property type="project" value="InterPro"/>
</dbReference>
<reference evidence="10" key="2">
    <citation type="journal article" date="2023" name="Commun. Biol.">
        <title>Intrasexual cuticular hydrocarbon dimorphism in a wasp sheds light on hydrocarbon biosynthesis genes in Hymenoptera.</title>
        <authorList>
            <person name="Moris V.C."/>
            <person name="Podsiadlowski L."/>
            <person name="Martin S."/>
            <person name="Oeyen J.P."/>
            <person name="Donath A."/>
            <person name="Petersen M."/>
            <person name="Wilbrandt J."/>
            <person name="Misof B."/>
            <person name="Liedtke D."/>
            <person name="Thamm M."/>
            <person name="Scheiner R."/>
            <person name="Schmitt T."/>
            <person name="Niehuis O."/>
        </authorList>
    </citation>
    <scope>NUCLEOTIDE SEQUENCE</scope>
    <source>
        <strain evidence="10">GBR_01_08_01A</strain>
    </source>
</reference>
<evidence type="ECO:0000256" key="1">
    <source>
        <dbReference type="ARBA" id="ARBA00004141"/>
    </source>
</evidence>
<dbReference type="Proteomes" id="UP001258017">
    <property type="component" value="Unassembled WGS sequence"/>
</dbReference>
<dbReference type="GO" id="GO:0007165">
    <property type="term" value="P:signal transduction"/>
    <property type="evidence" value="ECO:0007669"/>
    <property type="project" value="UniProtKB-KW"/>
</dbReference>
<keyword evidence="2 9" id="KW-0716">Sensory transduction</keyword>
<evidence type="ECO:0000256" key="6">
    <source>
        <dbReference type="ARBA" id="ARBA00023136"/>
    </source>
</evidence>
<dbReference type="InterPro" id="IPR004117">
    <property type="entry name" value="7tm6_olfct_rcpt"/>
</dbReference>
<evidence type="ECO:0000256" key="3">
    <source>
        <dbReference type="ARBA" id="ARBA00022692"/>
    </source>
</evidence>
<gene>
    <name evidence="10" type="ORF">KPH14_003024</name>
</gene>
<dbReference type="AlphaFoldDB" id="A0AAD9RX89"/>
<protein>
    <recommendedName>
        <fullName evidence="9">Odorant receptor</fullName>
    </recommendedName>
</protein>
<keyword evidence="5 9" id="KW-1133">Transmembrane helix</keyword>
<name>A0AAD9RX89_9HYME</name>
<comment type="similarity">
    <text evidence="9">Belongs to the insect chemoreceptor superfamily. Heteromeric odorant receptor channel (TC 1.A.69) family.</text>
</comment>
<evidence type="ECO:0000256" key="5">
    <source>
        <dbReference type="ARBA" id="ARBA00022989"/>
    </source>
</evidence>
<feature type="transmembrane region" description="Helical" evidence="9">
    <location>
        <begin position="119"/>
        <end position="140"/>
    </location>
</feature>
<feature type="transmembrane region" description="Helical" evidence="9">
    <location>
        <begin position="27"/>
        <end position="48"/>
    </location>
</feature>
<dbReference type="Pfam" id="PF02949">
    <property type="entry name" value="7tm_6"/>
    <property type="match status" value="1"/>
</dbReference>
<keyword evidence="3 9" id="KW-0812">Transmembrane</keyword>
<dbReference type="EMBL" id="JAIFRP010000007">
    <property type="protein sequence ID" value="KAK2587305.1"/>
    <property type="molecule type" value="Genomic_DNA"/>
</dbReference>
<keyword evidence="11" id="KW-1185">Reference proteome</keyword>
<organism evidence="10 11">
    <name type="scientific">Odynerus spinipes</name>
    <dbReference type="NCBI Taxonomy" id="1348599"/>
    <lineage>
        <taxon>Eukaryota</taxon>
        <taxon>Metazoa</taxon>
        <taxon>Ecdysozoa</taxon>
        <taxon>Arthropoda</taxon>
        <taxon>Hexapoda</taxon>
        <taxon>Insecta</taxon>
        <taxon>Pterygota</taxon>
        <taxon>Neoptera</taxon>
        <taxon>Endopterygota</taxon>
        <taxon>Hymenoptera</taxon>
        <taxon>Apocrita</taxon>
        <taxon>Aculeata</taxon>
        <taxon>Vespoidea</taxon>
        <taxon>Vespidae</taxon>
        <taxon>Eumeninae</taxon>
        <taxon>Odynerus</taxon>
    </lineage>
</organism>
<accession>A0AAD9RX89</accession>
<keyword evidence="8 9" id="KW-0807">Transducer</keyword>
<keyword evidence="6 9" id="KW-0472">Membrane</keyword>
<comment type="subcellular location">
    <subcellularLocation>
        <location evidence="9">Cell membrane</location>
        <topology evidence="9">Multi-pass membrane protein</topology>
    </subcellularLocation>
    <subcellularLocation>
        <location evidence="1">Membrane</location>
        <topology evidence="1">Multi-pass membrane protein</topology>
    </subcellularLocation>
</comment>
<evidence type="ECO:0000256" key="4">
    <source>
        <dbReference type="ARBA" id="ARBA00022725"/>
    </source>
</evidence>
<evidence type="ECO:0000256" key="9">
    <source>
        <dbReference type="RuleBase" id="RU351113"/>
    </source>
</evidence>